<dbReference type="Gene3D" id="3.40.50.300">
    <property type="entry name" value="P-loop containing nucleotide triphosphate hydrolases"/>
    <property type="match status" value="1"/>
</dbReference>
<dbReference type="EC" id="5.6.2.3" evidence="5"/>
<evidence type="ECO:0000256" key="5">
    <source>
        <dbReference type="RuleBase" id="RU363044"/>
    </source>
</evidence>
<dbReference type="InterPro" id="IPR010285">
    <property type="entry name" value="DNA_helicase_pif1-like_DEAD"/>
</dbReference>
<dbReference type="PANTHER" id="PTHR47642:SF6">
    <property type="entry name" value="ATP-DEPENDENT DNA HELICASE"/>
    <property type="match status" value="1"/>
</dbReference>
<dbReference type="EMBL" id="CAJNXB010006129">
    <property type="protein sequence ID" value="CAF3468487.1"/>
    <property type="molecule type" value="Genomic_DNA"/>
</dbReference>
<dbReference type="SUPFAM" id="SSF52540">
    <property type="entry name" value="P-loop containing nucleoside triphosphate hydrolases"/>
    <property type="match status" value="2"/>
</dbReference>
<dbReference type="EMBL" id="CAJOBP010002675">
    <property type="protein sequence ID" value="CAF4368027.1"/>
    <property type="molecule type" value="Genomic_DNA"/>
</dbReference>
<dbReference type="GO" id="GO:0006281">
    <property type="term" value="P:DNA repair"/>
    <property type="evidence" value="ECO:0007669"/>
    <property type="project" value="UniProtKB-KW"/>
</dbReference>
<dbReference type="OrthoDB" id="416437at2759"/>
<evidence type="ECO:0000256" key="4">
    <source>
        <dbReference type="ARBA" id="ARBA00022801"/>
    </source>
</evidence>
<comment type="catalytic activity">
    <reaction evidence="1">
        <text>Thiol-dependent hydrolysis of ester, thioester, amide, peptide and isopeptide bonds formed by the C-terminal Gly of ubiquitin (a 76-residue protein attached to proteins as an intracellular targeting signal).</text>
        <dbReference type="EC" id="3.4.19.12"/>
    </reaction>
</comment>
<proteinExistence type="inferred from homology"/>
<dbReference type="Proteomes" id="UP000663825">
    <property type="component" value="Unassembled WGS sequence"/>
</dbReference>
<evidence type="ECO:0000313" key="7">
    <source>
        <dbReference type="EMBL" id="CAF3468487.1"/>
    </source>
</evidence>
<comment type="cofactor">
    <cofactor evidence="5">
        <name>Mg(2+)</name>
        <dbReference type="ChEBI" id="CHEBI:18420"/>
    </cofactor>
</comment>
<dbReference type="Pfam" id="PF02099">
    <property type="entry name" value="Josephin"/>
    <property type="match status" value="1"/>
</dbReference>
<organism evidence="7 9">
    <name type="scientific">Rotaria socialis</name>
    <dbReference type="NCBI Taxonomy" id="392032"/>
    <lineage>
        <taxon>Eukaryota</taxon>
        <taxon>Metazoa</taxon>
        <taxon>Spiralia</taxon>
        <taxon>Gnathifera</taxon>
        <taxon>Rotifera</taxon>
        <taxon>Eurotatoria</taxon>
        <taxon>Bdelloidea</taxon>
        <taxon>Philodinida</taxon>
        <taxon>Philodinidae</taxon>
        <taxon>Rotaria</taxon>
    </lineage>
</organism>
<dbReference type="InterPro" id="IPR027417">
    <property type="entry name" value="P-loop_NTPase"/>
</dbReference>
<comment type="similarity">
    <text evidence="5">Belongs to the helicase family.</text>
</comment>
<protein>
    <recommendedName>
        <fullName evidence="5">ATP-dependent DNA helicase</fullName>
        <ecNumber evidence="5">5.6.2.3</ecNumber>
    </recommendedName>
</protein>
<keyword evidence="5" id="KW-0547">Nucleotide-binding</keyword>
<gene>
    <name evidence="7" type="ORF">TIS948_LOCUS33161</name>
    <name evidence="8" type="ORF">UJA718_LOCUS16898</name>
</gene>
<comment type="catalytic activity">
    <reaction evidence="5">
        <text>ATP + H2O = ADP + phosphate + H(+)</text>
        <dbReference type="Rhea" id="RHEA:13065"/>
        <dbReference type="ChEBI" id="CHEBI:15377"/>
        <dbReference type="ChEBI" id="CHEBI:15378"/>
        <dbReference type="ChEBI" id="CHEBI:30616"/>
        <dbReference type="ChEBI" id="CHEBI:43474"/>
        <dbReference type="ChEBI" id="CHEBI:456216"/>
        <dbReference type="EC" id="5.6.2.3"/>
    </reaction>
</comment>
<dbReference type="GO" id="GO:0006508">
    <property type="term" value="P:proteolysis"/>
    <property type="evidence" value="ECO:0007669"/>
    <property type="project" value="UniProtKB-KW"/>
</dbReference>
<dbReference type="GO" id="GO:0000723">
    <property type="term" value="P:telomere maintenance"/>
    <property type="evidence" value="ECO:0007669"/>
    <property type="project" value="InterPro"/>
</dbReference>
<name>A0A818F5M5_9BILA</name>
<keyword evidence="4 5" id="KW-0378">Hydrolase</keyword>
<reference evidence="7" key="1">
    <citation type="submission" date="2021-02" db="EMBL/GenBank/DDBJ databases">
        <authorList>
            <person name="Nowell W R."/>
        </authorList>
    </citation>
    <scope>NUCLEOTIDE SEQUENCE</scope>
</reference>
<dbReference type="InterPro" id="IPR006155">
    <property type="entry name" value="Josephin"/>
</dbReference>
<dbReference type="Pfam" id="PF05970">
    <property type="entry name" value="PIF1"/>
    <property type="match status" value="1"/>
</dbReference>
<evidence type="ECO:0000256" key="1">
    <source>
        <dbReference type="ARBA" id="ARBA00000707"/>
    </source>
</evidence>
<dbReference type="GO" id="GO:0004843">
    <property type="term" value="F:cysteine-type deubiquitinase activity"/>
    <property type="evidence" value="ECO:0007669"/>
    <property type="project" value="UniProtKB-EC"/>
</dbReference>
<keyword evidence="3" id="KW-0833">Ubl conjugation pathway</keyword>
<comment type="caution">
    <text evidence="7">The sequence shown here is derived from an EMBL/GenBank/DDBJ whole genome shotgun (WGS) entry which is preliminary data.</text>
</comment>
<keyword evidence="5" id="KW-0233">DNA recombination</keyword>
<dbReference type="Gene3D" id="1.10.287.10">
    <property type="entry name" value="S15/NS1, RNA-binding"/>
    <property type="match status" value="1"/>
</dbReference>
<dbReference type="GO" id="GO:0006310">
    <property type="term" value="P:DNA recombination"/>
    <property type="evidence" value="ECO:0007669"/>
    <property type="project" value="UniProtKB-KW"/>
</dbReference>
<dbReference type="Gene3D" id="3.90.70.40">
    <property type="match status" value="1"/>
</dbReference>
<dbReference type="SMART" id="SM01246">
    <property type="entry name" value="Josephin"/>
    <property type="match status" value="1"/>
</dbReference>
<evidence type="ECO:0000259" key="6">
    <source>
        <dbReference type="SMART" id="SM01246"/>
    </source>
</evidence>
<evidence type="ECO:0000256" key="3">
    <source>
        <dbReference type="ARBA" id="ARBA00022786"/>
    </source>
</evidence>
<keyword evidence="5" id="KW-0067">ATP-binding</keyword>
<feature type="domain" description="Josephin" evidence="6">
    <location>
        <begin position="1321"/>
        <end position="1485"/>
    </location>
</feature>
<keyword evidence="5" id="KW-0234">DNA repair</keyword>
<evidence type="ECO:0000256" key="2">
    <source>
        <dbReference type="ARBA" id="ARBA00022670"/>
    </source>
</evidence>
<dbReference type="Proteomes" id="UP000663873">
    <property type="component" value="Unassembled WGS sequence"/>
</dbReference>
<evidence type="ECO:0000313" key="8">
    <source>
        <dbReference type="EMBL" id="CAF4368027.1"/>
    </source>
</evidence>
<keyword evidence="10" id="KW-1185">Reference proteome</keyword>
<dbReference type="InterPro" id="IPR051055">
    <property type="entry name" value="PIF1_helicase"/>
</dbReference>
<keyword evidence="5" id="KW-0227">DNA damage</keyword>
<dbReference type="GO" id="GO:0005524">
    <property type="term" value="F:ATP binding"/>
    <property type="evidence" value="ECO:0007669"/>
    <property type="project" value="UniProtKB-KW"/>
</dbReference>
<evidence type="ECO:0000313" key="9">
    <source>
        <dbReference type="Proteomes" id="UP000663825"/>
    </source>
</evidence>
<keyword evidence="5" id="KW-0347">Helicase</keyword>
<evidence type="ECO:0000313" key="10">
    <source>
        <dbReference type="Proteomes" id="UP000663873"/>
    </source>
</evidence>
<dbReference type="PANTHER" id="PTHR47642">
    <property type="entry name" value="ATP-DEPENDENT DNA HELICASE"/>
    <property type="match status" value="1"/>
</dbReference>
<dbReference type="GO" id="GO:0016579">
    <property type="term" value="P:protein deubiquitination"/>
    <property type="evidence" value="ECO:0007669"/>
    <property type="project" value="InterPro"/>
</dbReference>
<dbReference type="GO" id="GO:0043139">
    <property type="term" value="F:5'-3' DNA helicase activity"/>
    <property type="evidence" value="ECO:0007669"/>
    <property type="project" value="UniProtKB-EC"/>
</dbReference>
<keyword evidence="2" id="KW-0645">Protease</keyword>
<sequence length="1531" mass="178093">MKAEEIQEMFQCREENIKPIRIIDSYAYNNATTTTPIINPPEVLYGPERIIPCAENPTWHIEPYLEEKSHPWLYPQGKGGEADPERPLDINLRDYYKQRLKSSDNRWQKDPAWSFRALNLLQREDLRKSVNYHARKKYQDGKMCYLIYQDVGTAIRGSSVFWDKSRRHLRSMYATLGKPFIFLSINLQDDVEFLTNINTDKFGSINCPNWEATDSLNDDEYLICFEEYIKDKHHPFLIDYVVFNYFLKIEFQRDGLPHLHALLWVENPSSIDTAEGRQAIIDFVDKFLTTELPAPDTNPDLCKLVRKHQWHTHTFTCSKNKPIVRIRRGKKQLIPEVKDQDGDNLHDTNPVNRNNEDEIYEKVDAENDFDLIQTNIERREFFERARCRFGKPDLLAEKTHFRTYNQARILTRGDRDIIMKRTTQESRRIVPYNMNLLKTFRCNHDIQIITDPWAAAEYLFSYASKEAHMGKDLVHKLAGCTCSSVEEAKKVLLKAGNAVLSHRQVGKIEAAWLILGIPLYRCSMSTIHLYISLPCNEDRILKNVNVNVDSISEDDFFTTIIHRYSQRPLTPEVINDLTLFEFAVWFTIDTINFSQQHLENDTLSVNPLWRTKYDQAPLLKTSRILPQPEINELHQILLKHQIQIYDRILTLPETYRIQLKNLLNHLINIDKEKYKINPRESYIFTNPINEEDDTISKRSESINVEGSVIHNEDKFITNVNNNTCLTSQVSIDLRNTANPQQKYLIDFIQIYLNHLLSNSRRPTHVTKPRPFHIVVNGLAGSGKSYVISIIENMLKEYCIAESAIISRLRKKFGLLKMAHTGKAALNICGSTIHTALEICPDGSSAPNKLNSFKVHTLRNRFNGLLLIIIDEISLVSHALFQKINKRLNEIFRTSDKCDVYFGGIPMIVFGDMAQIEPVAAKQVFYRPLGEFFSLWHDLFRPINFDINMRQGDDRVFFNCLCRMRIATKHLTSISQQDNPQEYKDHLKELNSATFEDAIHAYGLRKSTNLRNIEKLKQHASNTKNPIYMINAVDKVSMINTPFYKSSKVSHKACKINLKPSSDENKCGSLYQRLPICIGARVIIRRNIDQDNYVVNGTDAVVKEIVWEDSTDFLLPPTTKDDIFSALSNGINTKVPKYVELTLSTGQTYKLEPQETRFNDMNTISMSRLQLPLALGYTITIHRTQCMTYPKLVIDLGDRYWKPGMFYTVLSRTRQITDIIILAYDPKSFKAYSLKEIERLKRIEEEQPIQIDDYLCENNDITTSKTIYASNLTDVKESNRELEGKLEYPTKRFKTANNMNVDNEYNHVDDIITPEDAIICERQQDLFCGRHALRALLQDTEIFDDIYLTGLAEELAKQELQVRDRLSTFENFYSTNSEGYYHIQVIQNALEHQFNIELVQINTLSKDSCSHRNIIISHIHDVQALFIHQNDHYFCLRRFNGSLDYYFIIDSLRPKKHQTIHRNRIHDYIKYLDEHDSSIYVPVCSNIFKMENIPPDLLFSMIHPLSTCPADELALILNHTRNLYLIKITATD</sequence>
<accession>A0A818F5M5</accession>